<evidence type="ECO:0000259" key="1">
    <source>
        <dbReference type="PROSITE" id="PS50994"/>
    </source>
</evidence>
<gene>
    <name evidence="2" type="ORF">CXB51_026123</name>
</gene>
<dbReference type="Pfam" id="PF24626">
    <property type="entry name" value="SH3_Tf2-1"/>
    <property type="match status" value="1"/>
</dbReference>
<dbReference type="Gene3D" id="3.30.420.10">
    <property type="entry name" value="Ribonuclease H-like superfamily/Ribonuclease H"/>
    <property type="match status" value="1"/>
</dbReference>
<proteinExistence type="predicted"/>
<accession>A0A8J6CS53</accession>
<dbReference type="PROSITE" id="PS50994">
    <property type="entry name" value="INTEGRASE"/>
    <property type="match status" value="1"/>
</dbReference>
<dbReference type="GO" id="GO:0015074">
    <property type="term" value="P:DNA integration"/>
    <property type="evidence" value="ECO:0007669"/>
    <property type="project" value="InterPro"/>
</dbReference>
<comment type="caution">
    <text evidence="2">The sequence shown here is derived from an EMBL/GenBank/DDBJ whole genome shotgun (WGS) entry which is preliminary data.</text>
</comment>
<evidence type="ECO:0000313" key="2">
    <source>
        <dbReference type="EMBL" id="KAG8481371.1"/>
    </source>
</evidence>
<dbReference type="PANTHER" id="PTHR45835:SF99">
    <property type="entry name" value="CHROMO DOMAIN-CONTAINING PROTEIN-RELATED"/>
    <property type="match status" value="1"/>
</dbReference>
<feature type="domain" description="Integrase catalytic" evidence="1">
    <location>
        <begin position="183"/>
        <end position="350"/>
    </location>
</feature>
<dbReference type="OrthoDB" id="1720441at2759"/>
<keyword evidence="3" id="KW-1185">Reference proteome</keyword>
<dbReference type="InterPro" id="IPR036397">
    <property type="entry name" value="RNaseH_sf"/>
</dbReference>
<dbReference type="Gene3D" id="1.10.340.70">
    <property type="match status" value="1"/>
</dbReference>
<name>A0A8J6CS53_9ROSI</name>
<dbReference type="AlphaFoldDB" id="A0A8J6CS53"/>
<dbReference type="PANTHER" id="PTHR45835">
    <property type="entry name" value="YALI0A06105P"/>
    <property type="match status" value="1"/>
</dbReference>
<reference evidence="2 3" key="1">
    <citation type="journal article" date="2021" name="bioRxiv">
        <title>The Gossypium anomalum genome as a resource for cotton improvement and evolutionary analysis of hybrid incompatibility.</title>
        <authorList>
            <person name="Grover C.E."/>
            <person name="Yuan D."/>
            <person name="Arick M.A."/>
            <person name="Miller E.R."/>
            <person name="Hu G."/>
            <person name="Peterson D.G."/>
            <person name="Wendel J.F."/>
            <person name="Udall J.A."/>
        </authorList>
    </citation>
    <scope>NUCLEOTIDE SEQUENCE [LARGE SCALE GENOMIC DNA]</scope>
    <source>
        <strain evidence="2">JFW-Udall</strain>
        <tissue evidence="2">Leaf</tissue>
    </source>
</reference>
<dbReference type="EMBL" id="JAHUZN010000010">
    <property type="protein sequence ID" value="KAG8481371.1"/>
    <property type="molecule type" value="Genomic_DNA"/>
</dbReference>
<evidence type="ECO:0000313" key="3">
    <source>
        <dbReference type="Proteomes" id="UP000701853"/>
    </source>
</evidence>
<organism evidence="2 3">
    <name type="scientific">Gossypium anomalum</name>
    <dbReference type="NCBI Taxonomy" id="47600"/>
    <lineage>
        <taxon>Eukaryota</taxon>
        <taxon>Viridiplantae</taxon>
        <taxon>Streptophyta</taxon>
        <taxon>Embryophyta</taxon>
        <taxon>Tracheophyta</taxon>
        <taxon>Spermatophyta</taxon>
        <taxon>Magnoliopsida</taxon>
        <taxon>eudicotyledons</taxon>
        <taxon>Gunneridae</taxon>
        <taxon>Pentapetalae</taxon>
        <taxon>rosids</taxon>
        <taxon>malvids</taxon>
        <taxon>Malvales</taxon>
        <taxon>Malvaceae</taxon>
        <taxon>Malvoideae</taxon>
        <taxon>Gossypium</taxon>
    </lineage>
</organism>
<dbReference type="Proteomes" id="UP000701853">
    <property type="component" value="Chromosome 10"/>
</dbReference>
<dbReference type="FunFam" id="1.10.340.70:FF:000001">
    <property type="entry name" value="Retrovirus-related Pol polyprotein from transposon gypsy-like Protein"/>
    <property type="match status" value="1"/>
</dbReference>
<dbReference type="SUPFAM" id="SSF53098">
    <property type="entry name" value="Ribonuclease H-like"/>
    <property type="match status" value="1"/>
</dbReference>
<dbReference type="InterPro" id="IPR012337">
    <property type="entry name" value="RNaseH-like_sf"/>
</dbReference>
<dbReference type="InterPro" id="IPR056924">
    <property type="entry name" value="SH3_Tf2-1"/>
</dbReference>
<dbReference type="InterPro" id="IPR041588">
    <property type="entry name" value="Integrase_H2C2"/>
</dbReference>
<dbReference type="Pfam" id="PF17921">
    <property type="entry name" value="Integrase_H2C2"/>
    <property type="match status" value="1"/>
</dbReference>
<dbReference type="InterPro" id="IPR001584">
    <property type="entry name" value="Integrase_cat-core"/>
</dbReference>
<sequence length="506" mass="58946">MTQRELNLRQRRWLELLKDYELVIDYHPGKANVVADALSRKSLFALRAMNVHLSILSNNVLVAELKAKPLLIHQIREAQKIDEELAAKRAECVLNTESEFQLDEDDCLRFRSRLCVPRNAELISMILNEAHCSRMSLHPGSTKMYNDLRRQFWWHGMKRDISDFVSKCLICQQVKAEHQVPTGLLQPIMIPEWKWDRVTMDFVTGLPLSTSKKDAIWVVVDRLTKSAHFIPVRTDFSLDKLAELYVSQIVRLHGVPISIVSDRDPRFTSRFWKKLQEALGTKLHFSTAFHPQTDGQSERIIQILEDMLRCCILEFGGSWERYLPLIEFAYNNSFQSSIKMAPYEALYGRKCRTPLFWTELGENKIFGVDLIKDAEQKVKIIRESLKAASDRQKSFGRKGKLSPRFIGPYEVSERIGPVAYRLILPPELEKIHNVFHVSMLRRYRSNPSHVINPSEIEIQSDMSYEEEPIRILAREVKELRNKRVPLVKVLWLKHGIEEATWETENL</sequence>
<protein>
    <recommendedName>
        <fullName evidence="1">Integrase catalytic domain-containing protein</fullName>
    </recommendedName>
</protein>
<dbReference type="GO" id="GO:0003676">
    <property type="term" value="F:nucleic acid binding"/>
    <property type="evidence" value="ECO:0007669"/>
    <property type="project" value="InterPro"/>
</dbReference>